<comment type="caution">
    <text evidence="3">The sequence shown here is derived from an EMBL/GenBank/DDBJ whole genome shotgun (WGS) entry which is preliminary data.</text>
</comment>
<dbReference type="PROSITE" id="PS50097">
    <property type="entry name" value="BTB"/>
    <property type="match status" value="1"/>
</dbReference>
<dbReference type="OrthoDB" id="298084at2759"/>
<proteinExistence type="predicted"/>
<dbReference type="CDD" id="cd18186">
    <property type="entry name" value="BTB_POZ_ZBTB_KLHL-like"/>
    <property type="match status" value="1"/>
</dbReference>
<dbReference type="SMART" id="SM00225">
    <property type="entry name" value="BTB"/>
    <property type="match status" value="1"/>
</dbReference>
<dbReference type="Gene3D" id="1.25.40.420">
    <property type="match status" value="1"/>
</dbReference>
<dbReference type="Pfam" id="PF07707">
    <property type="entry name" value="BACK"/>
    <property type="match status" value="1"/>
</dbReference>
<organism evidence="3 4">
    <name type="scientific">Diversispora epigaea</name>
    <dbReference type="NCBI Taxonomy" id="1348612"/>
    <lineage>
        <taxon>Eukaryota</taxon>
        <taxon>Fungi</taxon>
        <taxon>Fungi incertae sedis</taxon>
        <taxon>Mucoromycota</taxon>
        <taxon>Glomeromycotina</taxon>
        <taxon>Glomeromycetes</taxon>
        <taxon>Diversisporales</taxon>
        <taxon>Diversisporaceae</taxon>
        <taxon>Diversispora</taxon>
    </lineage>
</organism>
<dbReference type="InterPro" id="IPR011705">
    <property type="entry name" value="BACK"/>
</dbReference>
<dbReference type="PANTHER" id="PTHR24410">
    <property type="entry name" value="HL07962P-RELATED"/>
    <property type="match status" value="1"/>
</dbReference>
<protein>
    <recommendedName>
        <fullName evidence="5">BTB domain-containing protein</fullName>
    </recommendedName>
</protein>
<dbReference type="InterPro" id="IPR006571">
    <property type="entry name" value="TLDc_dom"/>
</dbReference>
<dbReference type="PROSITE" id="PS51886">
    <property type="entry name" value="TLDC"/>
    <property type="match status" value="1"/>
</dbReference>
<dbReference type="EMBL" id="PQFF01000234">
    <property type="protein sequence ID" value="RHZ71575.1"/>
    <property type="molecule type" value="Genomic_DNA"/>
</dbReference>
<keyword evidence="4" id="KW-1185">Reference proteome</keyword>
<evidence type="ECO:0000259" key="2">
    <source>
        <dbReference type="PROSITE" id="PS51886"/>
    </source>
</evidence>
<dbReference type="PANTHER" id="PTHR24410:SF23">
    <property type="entry name" value="BTB DOMAIN-CONTAINING PROTEIN-RELATED"/>
    <property type="match status" value="1"/>
</dbReference>
<evidence type="ECO:0000313" key="3">
    <source>
        <dbReference type="EMBL" id="RHZ71575.1"/>
    </source>
</evidence>
<evidence type="ECO:0000313" key="4">
    <source>
        <dbReference type="Proteomes" id="UP000266861"/>
    </source>
</evidence>
<evidence type="ECO:0008006" key="5">
    <source>
        <dbReference type="Google" id="ProtNLM"/>
    </source>
</evidence>
<dbReference type="InterPro" id="IPR011333">
    <property type="entry name" value="SKP1/BTB/POZ_sf"/>
</dbReference>
<feature type="domain" description="BTB" evidence="1">
    <location>
        <begin position="23"/>
        <end position="94"/>
    </location>
</feature>
<dbReference type="SUPFAM" id="SSF54695">
    <property type="entry name" value="POZ domain"/>
    <property type="match status" value="1"/>
</dbReference>
<evidence type="ECO:0000259" key="1">
    <source>
        <dbReference type="PROSITE" id="PS50097"/>
    </source>
</evidence>
<reference evidence="3 4" key="1">
    <citation type="submission" date="2018-08" db="EMBL/GenBank/DDBJ databases">
        <title>Genome and evolution of the arbuscular mycorrhizal fungus Diversispora epigaea (formerly Glomus versiforme) and its bacterial endosymbionts.</title>
        <authorList>
            <person name="Sun X."/>
            <person name="Fei Z."/>
            <person name="Harrison M."/>
        </authorList>
    </citation>
    <scope>NUCLEOTIDE SEQUENCE [LARGE SCALE GENOMIC DNA]</scope>
    <source>
        <strain evidence="3 4">IT104</strain>
    </source>
</reference>
<dbReference type="Pfam" id="PF07534">
    <property type="entry name" value="TLD"/>
    <property type="match status" value="1"/>
</dbReference>
<dbReference type="AlphaFoldDB" id="A0A397I7L1"/>
<dbReference type="Pfam" id="PF00651">
    <property type="entry name" value="BTB"/>
    <property type="match status" value="1"/>
</dbReference>
<dbReference type="InterPro" id="IPR051481">
    <property type="entry name" value="BTB-POZ/Galectin-3-binding"/>
</dbReference>
<accession>A0A397I7L1</accession>
<feature type="domain" description="TLDc" evidence="2">
    <location>
        <begin position="304"/>
        <end position="490"/>
    </location>
</feature>
<name>A0A397I7L1_9GLOM</name>
<gene>
    <name evidence="3" type="ORF">Glove_256g116</name>
</gene>
<dbReference type="Gene3D" id="3.30.710.10">
    <property type="entry name" value="Potassium Channel Kv1.1, Chain A"/>
    <property type="match status" value="1"/>
</dbReference>
<sequence>MGTQFYDRLSNDLTQLFKSGVNCDISIKVGKDDANVYKVHSNILQSRSPYFKNKFDEITFNDDHVKLLKLPNISVNVFDVIIKYIYSGKVLLEKLENSIIFDLLIASNELELDELIEYLQTHFVNNGASWLQLNFSQVYRTSYQVKCFKIIRDFCDNIIAKHPNTIFESENFHSLPEDALISILKQDDLQLEESKIWEYVIDWGKAKNPTLPTSLDKWTSDNFLSLKETLNQCLQYIRFFSISGEDVVKKIYPYQQLLEHQLFLDINSRLIASNLPISSLVLPPRKISNTKLSPRNTSTLLSSNIMTNEHSLEISSWIDKKEIPYIENNPYELKLLVRGSRDGFDIKTIYNICDKVSKTIIVLKVEGTGEILGGYNPLEWNKDNNLWKNADDSFVFSLKTANLKISIFSSTSENNGFAICNYPKDSWLGFGNVLRLIGNLKTEKKCFCMVSKTYSKPIRSDEFISPLRFCKWIDHEFLFSVEEYEVFKILPRNNIK</sequence>
<dbReference type="Proteomes" id="UP000266861">
    <property type="component" value="Unassembled WGS sequence"/>
</dbReference>
<dbReference type="InterPro" id="IPR000210">
    <property type="entry name" value="BTB/POZ_dom"/>
</dbReference>